<dbReference type="Pfam" id="PF13873">
    <property type="entry name" value="Myb_DNA-bind_5"/>
    <property type="match status" value="1"/>
</dbReference>
<organism evidence="8">
    <name type="scientific">Spodoptera frugiperda</name>
    <name type="common">Fall armyworm</name>
    <dbReference type="NCBI Taxonomy" id="7108"/>
    <lineage>
        <taxon>Eukaryota</taxon>
        <taxon>Metazoa</taxon>
        <taxon>Ecdysozoa</taxon>
        <taxon>Arthropoda</taxon>
        <taxon>Hexapoda</taxon>
        <taxon>Insecta</taxon>
        <taxon>Pterygota</taxon>
        <taxon>Neoptera</taxon>
        <taxon>Endopterygota</taxon>
        <taxon>Lepidoptera</taxon>
        <taxon>Glossata</taxon>
        <taxon>Ditrysia</taxon>
        <taxon>Noctuoidea</taxon>
        <taxon>Noctuidae</taxon>
        <taxon>Amphipyrinae</taxon>
        <taxon>Spodoptera</taxon>
    </lineage>
</organism>
<evidence type="ECO:0000256" key="5">
    <source>
        <dbReference type="ARBA" id="ARBA00025466"/>
    </source>
</evidence>
<evidence type="ECO:0000256" key="2">
    <source>
        <dbReference type="ARBA" id="ARBA00016807"/>
    </source>
</evidence>
<name>A0A2H1WZ50_SPOFR</name>
<accession>A0A2H1WZ50</accession>
<proteinExistence type="predicted"/>
<feature type="domain" description="Myb/SANT-like DNA-binding" evidence="7">
    <location>
        <begin position="16"/>
        <end position="85"/>
    </location>
</feature>
<feature type="compositionally biased region" description="Polar residues" evidence="6">
    <location>
        <begin position="1"/>
        <end position="12"/>
    </location>
</feature>
<evidence type="ECO:0000259" key="7">
    <source>
        <dbReference type="Pfam" id="PF13873"/>
    </source>
</evidence>
<dbReference type="EMBL" id="ODYU01012154">
    <property type="protein sequence ID" value="SOQ58308.1"/>
    <property type="molecule type" value="Genomic_DNA"/>
</dbReference>
<keyword evidence="4" id="KW-0804">Transcription</keyword>
<protein>
    <recommendedName>
        <fullName evidence="2">Regulatory protein zeste</fullName>
    </recommendedName>
</protein>
<evidence type="ECO:0000256" key="3">
    <source>
        <dbReference type="ARBA" id="ARBA00023015"/>
    </source>
</evidence>
<comment type="subunit">
    <text evidence="1">Self-associates forming complexes of several hundred monomers.</text>
</comment>
<dbReference type="PANTHER" id="PTHR21411:SF0">
    <property type="entry name" value="REGULATORY PROTEIN ZESTE"/>
    <property type="match status" value="1"/>
</dbReference>
<feature type="region of interest" description="Disordered" evidence="6">
    <location>
        <begin position="1"/>
        <end position="21"/>
    </location>
</feature>
<reference evidence="8" key="1">
    <citation type="submission" date="2016-07" db="EMBL/GenBank/DDBJ databases">
        <authorList>
            <person name="Bretaudeau A."/>
        </authorList>
    </citation>
    <scope>NUCLEOTIDE SEQUENCE</scope>
    <source>
        <strain evidence="8">Rice</strain>
        <tissue evidence="8">Whole body</tissue>
    </source>
</reference>
<dbReference type="AlphaFoldDB" id="A0A2H1WZ50"/>
<evidence type="ECO:0000256" key="4">
    <source>
        <dbReference type="ARBA" id="ARBA00023163"/>
    </source>
</evidence>
<dbReference type="PANTHER" id="PTHR21411">
    <property type="entry name" value="APONTIC"/>
    <property type="match status" value="1"/>
</dbReference>
<evidence type="ECO:0000256" key="6">
    <source>
        <dbReference type="SAM" id="MobiDB-lite"/>
    </source>
</evidence>
<dbReference type="InterPro" id="IPR028002">
    <property type="entry name" value="Myb_DNA-bind_5"/>
</dbReference>
<keyword evidence="3" id="KW-0805">Transcription regulation</keyword>
<sequence length="88" mass="10303">MSQNNNEVNQPSNKDRSANFSKEECHKLMSLLKDYAIITCKKTDNASNQQKEAAWKLLADKFNSDATKFRSVKQLQQKYNNMKKMQER</sequence>
<comment type="function">
    <text evidence="5">Involved in transvection phenomena (= synapsis-dependent gene expression), where the synaptic pairing of chromosomes carrying genes with which zeste interacts influences the expression of these genes. Zeste binds to DNA and stimulates transcription from a nearby promoter.</text>
</comment>
<gene>
    <name evidence="8" type="ORF">SFRICE_030663</name>
</gene>
<evidence type="ECO:0000256" key="1">
    <source>
        <dbReference type="ARBA" id="ARBA00011764"/>
    </source>
</evidence>
<evidence type="ECO:0000313" key="8">
    <source>
        <dbReference type="EMBL" id="SOQ58308.1"/>
    </source>
</evidence>